<dbReference type="PANTHER" id="PTHR47163:SF2">
    <property type="entry name" value="SI:DKEY-17M8.2"/>
    <property type="match status" value="1"/>
</dbReference>
<dbReference type="PANTHER" id="PTHR47163">
    <property type="entry name" value="DDE_TNP_IS1595 DOMAIN-CONTAINING PROTEIN"/>
    <property type="match status" value="1"/>
</dbReference>
<evidence type="ECO:0000313" key="2">
    <source>
        <dbReference type="Proteomes" id="UP000887159"/>
    </source>
</evidence>
<gene>
    <name evidence="1" type="ORF">TNCV_4720671</name>
</gene>
<dbReference type="InterPro" id="IPR053164">
    <property type="entry name" value="IS1016-like_transposase"/>
</dbReference>
<accession>A0A8X7BFR8</accession>
<reference evidence="1" key="1">
    <citation type="submission" date="2020-08" db="EMBL/GenBank/DDBJ databases">
        <title>Multicomponent nature underlies the extraordinary mechanical properties of spider dragline silk.</title>
        <authorList>
            <person name="Kono N."/>
            <person name="Nakamura H."/>
            <person name="Mori M."/>
            <person name="Yoshida Y."/>
            <person name="Ohtoshi R."/>
            <person name="Malay A.D."/>
            <person name="Moran D.A.P."/>
            <person name="Tomita M."/>
            <person name="Numata K."/>
            <person name="Arakawa K."/>
        </authorList>
    </citation>
    <scope>NUCLEOTIDE SEQUENCE</scope>
</reference>
<dbReference type="AlphaFoldDB" id="A0A8X7BFR8"/>
<dbReference type="Proteomes" id="UP000887159">
    <property type="component" value="Unassembled WGS sequence"/>
</dbReference>
<organism evidence="1 2">
    <name type="scientific">Trichonephila clavipes</name>
    <name type="common">Golden silk orbweaver</name>
    <name type="synonym">Nephila clavipes</name>
    <dbReference type="NCBI Taxonomy" id="2585209"/>
    <lineage>
        <taxon>Eukaryota</taxon>
        <taxon>Metazoa</taxon>
        <taxon>Ecdysozoa</taxon>
        <taxon>Arthropoda</taxon>
        <taxon>Chelicerata</taxon>
        <taxon>Arachnida</taxon>
        <taxon>Araneae</taxon>
        <taxon>Araneomorphae</taxon>
        <taxon>Entelegynae</taxon>
        <taxon>Araneoidea</taxon>
        <taxon>Nephilidae</taxon>
        <taxon>Trichonephila</taxon>
    </lineage>
</organism>
<comment type="caution">
    <text evidence="1">The sequence shown here is derived from an EMBL/GenBank/DDBJ whole genome shotgun (WGS) entry which is preliminary data.</text>
</comment>
<evidence type="ECO:0000313" key="1">
    <source>
        <dbReference type="EMBL" id="GFY28939.1"/>
    </source>
</evidence>
<keyword evidence="2" id="KW-1185">Reference proteome</keyword>
<sequence>MFGGTEREIRTNIFRVVPCRTKECVLPCATIISDCWNSFNCLEDEGFQHLKVNQSLSFVCPVTGAHNNSIEGSWNGIKRFLGNTTNRTQEMFHSFLHELMWRRKNFDSVENEVFKRFLADVANVFPPLPQDLTPENVQPGEIISIFKYIILLRFSVSKL</sequence>
<proteinExistence type="predicted"/>
<protein>
    <submittedName>
        <fullName evidence="1">Putative transposase-like protein</fullName>
    </submittedName>
</protein>
<dbReference type="EMBL" id="BMAU01021387">
    <property type="protein sequence ID" value="GFY28939.1"/>
    <property type="molecule type" value="Genomic_DNA"/>
</dbReference>
<name>A0A8X7BFR8_TRICX</name>